<dbReference type="Pfam" id="PF08238">
    <property type="entry name" value="Sel1"/>
    <property type="match status" value="3"/>
</dbReference>
<dbReference type="PANTHER" id="PTHR43628">
    <property type="entry name" value="ACTIVATOR OF C KINASE PROTEIN 1-RELATED"/>
    <property type="match status" value="1"/>
</dbReference>
<dbReference type="STRING" id="69771.A0A1V6PA51"/>
<evidence type="ECO:0000313" key="3">
    <source>
        <dbReference type="Proteomes" id="UP000191522"/>
    </source>
</evidence>
<dbReference type="InterPro" id="IPR052945">
    <property type="entry name" value="Mitotic_Regulator"/>
</dbReference>
<dbReference type="Gene3D" id="1.25.40.10">
    <property type="entry name" value="Tetratricopeptide repeat domain"/>
    <property type="match status" value="1"/>
</dbReference>
<feature type="compositionally biased region" description="Basic and acidic residues" evidence="1">
    <location>
        <begin position="9"/>
        <end position="24"/>
    </location>
</feature>
<dbReference type="PANTHER" id="PTHR43628:SF1">
    <property type="entry name" value="CHITIN SYNTHASE REGULATORY FACTOR 2-RELATED"/>
    <property type="match status" value="1"/>
</dbReference>
<reference evidence="3" key="1">
    <citation type="journal article" date="2017" name="Nat. Microbiol.">
        <title>Global analysis of biosynthetic gene clusters reveals vast potential of secondary metabolite production in Penicillium species.</title>
        <authorList>
            <person name="Nielsen J.C."/>
            <person name="Grijseels S."/>
            <person name="Prigent S."/>
            <person name="Ji B."/>
            <person name="Dainat J."/>
            <person name="Nielsen K.F."/>
            <person name="Frisvad J.C."/>
            <person name="Workman M."/>
            <person name="Nielsen J."/>
        </authorList>
    </citation>
    <scope>NUCLEOTIDE SEQUENCE [LARGE SCALE GENOMIC DNA]</scope>
    <source>
        <strain evidence="3">IBT 11843</strain>
    </source>
</reference>
<dbReference type="AlphaFoldDB" id="A0A1V6PA51"/>
<dbReference type="EMBL" id="MDYL01000013">
    <property type="protein sequence ID" value="OQD73835.1"/>
    <property type="molecule type" value="Genomic_DNA"/>
</dbReference>
<name>A0A1V6PA51_PENDC</name>
<dbReference type="InterPro" id="IPR006597">
    <property type="entry name" value="Sel1-like"/>
</dbReference>
<dbReference type="OrthoDB" id="2148946at2759"/>
<evidence type="ECO:0000256" key="1">
    <source>
        <dbReference type="SAM" id="MobiDB-lite"/>
    </source>
</evidence>
<feature type="compositionally biased region" description="Basic and acidic residues" evidence="1">
    <location>
        <begin position="100"/>
        <end position="116"/>
    </location>
</feature>
<dbReference type="SUPFAM" id="SSF81901">
    <property type="entry name" value="HCP-like"/>
    <property type="match status" value="1"/>
</dbReference>
<gene>
    <name evidence="2" type="ORF">PENDEC_c013G05109</name>
</gene>
<proteinExistence type="predicted"/>
<accession>A0A1V6PA51</accession>
<dbReference type="OMA" id="WGIKKDP"/>
<dbReference type="InterPro" id="IPR011990">
    <property type="entry name" value="TPR-like_helical_dom_sf"/>
</dbReference>
<dbReference type="GO" id="GO:0032153">
    <property type="term" value="C:cell division site"/>
    <property type="evidence" value="ECO:0007669"/>
    <property type="project" value="TreeGrafter"/>
</dbReference>
<feature type="region of interest" description="Disordered" evidence="1">
    <location>
        <begin position="1"/>
        <end position="197"/>
    </location>
</feature>
<evidence type="ECO:0008006" key="4">
    <source>
        <dbReference type="Google" id="ProtNLM"/>
    </source>
</evidence>
<feature type="compositionally biased region" description="Low complexity" evidence="1">
    <location>
        <begin position="70"/>
        <end position="95"/>
    </location>
</feature>
<dbReference type="GO" id="GO:0010972">
    <property type="term" value="P:negative regulation of G2/M transition of mitotic cell cycle"/>
    <property type="evidence" value="ECO:0007669"/>
    <property type="project" value="TreeGrafter"/>
</dbReference>
<organism evidence="2 3">
    <name type="scientific">Penicillium decumbens</name>
    <dbReference type="NCBI Taxonomy" id="69771"/>
    <lineage>
        <taxon>Eukaryota</taxon>
        <taxon>Fungi</taxon>
        <taxon>Dikarya</taxon>
        <taxon>Ascomycota</taxon>
        <taxon>Pezizomycotina</taxon>
        <taxon>Eurotiomycetes</taxon>
        <taxon>Eurotiomycetidae</taxon>
        <taxon>Eurotiales</taxon>
        <taxon>Aspergillaceae</taxon>
        <taxon>Penicillium</taxon>
    </lineage>
</organism>
<comment type="caution">
    <text evidence="2">The sequence shown here is derived from an EMBL/GenBank/DDBJ whole genome shotgun (WGS) entry which is preliminary data.</text>
</comment>
<dbReference type="SMART" id="SM00671">
    <property type="entry name" value="SEL1"/>
    <property type="match status" value="3"/>
</dbReference>
<dbReference type="Proteomes" id="UP000191522">
    <property type="component" value="Unassembled WGS sequence"/>
</dbReference>
<sequence length="376" mass="41463">MPSLRNIFHKHDELSAENTSKDVSHPIPSSPPTPEIIFMRSDTLSQEIITPPTHHSEFPAPISPISPEQSNPSFSSPRRSFSFLQRSSRSGSVSSPSPPRTREHRLSHLLHLDGRRSRSNSRNSSVNIPADLPQILDEQGDKEQREEQWERRATVLVQQNPQFGHLSPRGSEGDLALGVDQGRPRSSSRENVTGAQDDTNIQEAIRLHELGDLEISTQMFGRLADPNGANNPLSQVLYGLALRHGWGCAKDETRAVTYLSAAASNSAAVESEALRAGIRKGGVAKGELVLAIFELANCFRNGWGVVKDPVAARQYYETAANLGDTDAMDQVAWCYMEGFGGKKDKFKAAKYLRLAEEASGPTVGNSWIWKEKYNPK</sequence>
<keyword evidence="3" id="KW-1185">Reference proteome</keyword>
<feature type="compositionally biased region" description="Basic and acidic residues" evidence="1">
    <location>
        <begin position="139"/>
        <end position="153"/>
    </location>
</feature>
<evidence type="ECO:0000313" key="2">
    <source>
        <dbReference type="EMBL" id="OQD73835.1"/>
    </source>
</evidence>
<protein>
    <recommendedName>
        <fullName evidence="4">HCP-like protein</fullName>
    </recommendedName>
</protein>